<name>A0A197JF85_9FUNG</name>
<feature type="chain" id="PRO_5008275886" description="Secreted protein" evidence="1">
    <location>
        <begin position="19"/>
        <end position="80"/>
    </location>
</feature>
<dbReference type="AlphaFoldDB" id="A0A197JF85"/>
<evidence type="ECO:0000256" key="1">
    <source>
        <dbReference type="SAM" id="SignalP"/>
    </source>
</evidence>
<feature type="signal peptide" evidence="1">
    <location>
        <begin position="1"/>
        <end position="18"/>
    </location>
</feature>
<dbReference type="Proteomes" id="UP000078512">
    <property type="component" value="Unassembled WGS sequence"/>
</dbReference>
<evidence type="ECO:0000313" key="3">
    <source>
        <dbReference type="Proteomes" id="UP000078512"/>
    </source>
</evidence>
<gene>
    <name evidence="2" type="ORF">K457DRAFT_142368</name>
</gene>
<keyword evidence="1" id="KW-0732">Signal</keyword>
<evidence type="ECO:0008006" key="4">
    <source>
        <dbReference type="Google" id="ProtNLM"/>
    </source>
</evidence>
<reference evidence="2 3" key="1">
    <citation type="submission" date="2016-05" db="EMBL/GenBank/DDBJ databases">
        <title>Genome sequencing reveals origins of a unique bacterial endosymbiosis in the earliest lineages of terrestrial Fungi.</title>
        <authorList>
            <consortium name="DOE Joint Genome Institute"/>
            <person name="Uehling J."/>
            <person name="Gryganskyi A."/>
            <person name="Hameed K."/>
            <person name="Tschaplinski T."/>
            <person name="Misztal P."/>
            <person name="Wu S."/>
            <person name="Desiro A."/>
            <person name="Vande Pol N."/>
            <person name="Du Z.-Y."/>
            <person name="Zienkiewicz A."/>
            <person name="Zienkiewicz K."/>
            <person name="Morin E."/>
            <person name="Tisserant E."/>
            <person name="Splivallo R."/>
            <person name="Hainaut M."/>
            <person name="Henrissat B."/>
            <person name="Ohm R."/>
            <person name="Kuo A."/>
            <person name="Yan J."/>
            <person name="Lipzen A."/>
            <person name="Nolan M."/>
            <person name="Labutti K."/>
            <person name="Barry K."/>
            <person name="Goldstein A."/>
            <person name="Labbe J."/>
            <person name="Schadt C."/>
            <person name="Tuskan G."/>
            <person name="Grigoriev I."/>
            <person name="Martin F."/>
            <person name="Vilgalys R."/>
            <person name="Bonito G."/>
        </authorList>
    </citation>
    <scope>NUCLEOTIDE SEQUENCE [LARGE SCALE GENOMIC DNA]</scope>
    <source>
        <strain evidence="2 3">AG-77</strain>
    </source>
</reference>
<organism evidence="2 3">
    <name type="scientific">Linnemannia elongata AG-77</name>
    <dbReference type="NCBI Taxonomy" id="1314771"/>
    <lineage>
        <taxon>Eukaryota</taxon>
        <taxon>Fungi</taxon>
        <taxon>Fungi incertae sedis</taxon>
        <taxon>Mucoromycota</taxon>
        <taxon>Mortierellomycotina</taxon>
        <taxon>Mortierellomycetes</taxon>
        <taxon>Mortierellales</taxon>
        <taxon>Mortierellaceae</taxon>
        <taxon>Linnemannia</taxon>
    </lineage>
</organism>
<evidence type="ECO:0000313" key="2">
    <source>
        <dbReference type="EMBL" id="OAQ23832.1"/>
    </source>
</evidence>
<sequence length="80" mass="8731">MVLSTFSSAALMISLIASSGPSSLINDLKQDDSDSDDYPGIDSNCTSSLRGFARRSRRRAQRRLAVDEAVELDDYFPSSP</sequence>
<dbReference type="EMBL" id="KV442107">
    <property type="protein sequence ID" value="OAQ23832.1"/>
    <property type="molecule type" value="Genomic_DNA"/>
</dbReference>
<protein>
    <recommendedName>
        <fullName evidence="4">Secreted protein</fullName>
    </recommendedName>
</protein>
<accession>A0A197JF85</accession>
<keyword evidence="3" id="KW-1185">Reference proteome</keyword>
<proteinExistence type="predicted"/>